<evidence type="ECO:0000313" key="3">
    <source>
        <dbReference type="Proteomes" id="UP001296943"/>
    </source>
</evidence>
<dbReference type="InterPro" id="IPR017926">
    <property type="entry name" value="GATASE"/>
</dbReference>
<accession>A0ABS2N5F5</accession>
<name>A0ABS2N5F5_9BACI</name>
<protein>
    <submittedName>
        <fullName evidence="2">GMP synthase-like glutamine amidotransferase</fullName>
    </submittedName>
</protein>
<evidence type="ECO:0000259" key="1">
    <source>
        <dbReference type="Pfam" id="PF00117"/>
    </source>
</evidence>
<proteinExistence type="predicted"/>
<evidence type="ECO:0000313" key="2">
    <source>
        <dbReference type="EMBL" id="MBM7573357.1"/>
    </source>
</evidence>
<organism evidence="2 3">
    <name type="scientific">Aquibacillus albus</name>
    <dbReference type="NCBI Taxonomy" id="1168171"/>
    <lineage>
        <taxon>Bacteria</taxon>
        <taxon>Bacillati</taxon>
        <taxon>Bacillota</taxon>
        <taxon>Bacilli</taxon>
        <taxon>Bacillales</taxon>
        <taxon>Bacillaceae</taxon>
        <taxon>Aquibacillus</taxon>
    </lineage>
</organism>
<keyword evidence="3" id="KW-1185">Reference proteome</keyword>
<dbReference type="SUPFAM" id="SSF52317">
    <property type="entry name" value="Class I glutamine amidotransferase-like"/>
    <property type="match status" value="1"/>
</dbReference>
<dbReference type="InterPro" id="IPR044992">
    <property type="entry name" value="ChyE-like"/>
</dbReference>
<dbReference type="EMBL" id="JAFBDR010000031">
    <property type="protein sequence ID" value="MBM7573357.1"/>
    <property type="molecule type" value="Genomic_DNA"/>
</dbReference>
<dbReference type="PANTHER" id="PTHR42695">
    <property type="entry name" value="GLUTAMINE AMIDOTRANSFERASE YLR126C-RELATED"/>
    <property type="match status" value="1"/>
</dbReference>
<reference evidence="2 3" key="1">
    <citation type="submission" date="2021-01" db="EMBL/GenBank/DDBJ databases">
        <title>Genomic Encyclopedia of Type Strains, Phase IV (KMG-IV): sequencing the most valuable type-strain genomes for metagenomic binning, comparative biology and taxonomic classification.</title>
        <authorList>
            <person name="Goeker M."/>
        </authorList>
    </citation>
    <scope>NUCLEOTIDE SEQUENCE [LARGE SCALE GENOMIC DNA]</scope>
    <source>
        <strain evidence="2 3">DSM 23711</strain>
    </source>
</reference>
<dbReference type="PROSITE" id="PS51273">
    <property type="entry name" value="GATASE_TYPE_1"/>
    <property type="match status" value="1"/>
</dbReference>
<dbReference type="Gene3D" id="3.40.50.880">
    <property type="match status" value="1"/>
</dbReference>
<dbReference type="InterPro" id="IPR029062">
    <property type="entry name" value="Class_I_gatase-like"/>
</dbReference>
<sequence length="244" mass="27434">MYSDVDVIVLEADGAVDDSNHGYGHHIMNNLQKFGYNTALISLAENVDHLHELPEKPIIISGGMTEVTADIDWIVKAKNFMKTKMNENRKKRDKTKILGICFGAQLIAESNKEGSVTFLKPPQMGISEINLEQPDHSLFKGFDSTLHAFSFHYNQIKTDNVNIISSHQKGDRDFVQAFEIPDVGCYGVQFHPEIQLSAFNHLIGKYKSLLEEDLGVEIKEIIEGLPTPEVDNTKLLKNFMEMVG</sequence>
<dbReference type="Pfam" id="PF00117">
    <property type="entry name" value="GATase"/>
    <property type="match status" value="1"/>
</dbReference>
<feature type="domain" description="Glutamine amidotransferase" evidence="1">
    <location>
        <begin position="17"/>
        <end position="201"/>
    </location>
</feature>
<comment type="caution">
    <text evidence="2">The sequence shown here is derived from an EMBL/GenBank/DDBJ whole genome shotgun (WGS) entry which is preliminary data.</text>
</comment>
<dbReference type="RefSeq" id="WP_204502005.1">
    <property type="nucleotide sequence ID" value="NZ_JAFBDR010000031.1"/>
</dbReference>
<dbReference type="PANTHER" id="PTHR42695:SF5">
    <property type="entry name" value="GLUTAMINE AMIDOTRANSFERASE YLR126C-RELATED"/>
    <property type="match status" value="1"/>
</dbReference>
<dbReference type="Proteomes" id="UP001296943">
    <property type="component" value="Unassembled WGS sequence"/>
</dbReference>
<gene>
    <name evidence="2" type="ORF">JOC48_003919</name>
</gene>